<keyword evidence="5 6" id="KW-0472">Membrane</keyword>
<dbReference type="GO" id="GO:0016020">
    <property type="term" value="C:membrane"/>
    <property type="evidence" value="ECO:0007669"/>
    <property type="project" value="UniProtKB-SubCell"/>
</dbReference>
<gene>
    <name evidence="7" type="ORF">TRICI_000524</name>
</gene>
<dbReference type="OrthoDB" id="161814at2759"/>
<keyword evidence="8" id="KW-1185">Reference proteome</keyword>
<evidence type="ECO:0000256" key="1">
    <source>
        <dbReference type="ARBA" id="ARBA00004141"/>
    </source>
</evidence>
<organism evidence="7 8">
    <name type="scientific">Trichomonascus ciferrii</name>
    <dbReference type="NCBI Taxonomy" id="44093"/>
    <lineage>
        <taxon>Eukaryota</taxon>
        <taxon>Fungi</taxon>
        <taxon>Dikarya</taxon>
        <taxon>Ascomycota</taxon>
        <taxon>Saccharomycotina</taxon>
        <taxon>Dipodascomycetes</taxon>
        <taxon>Dipodascales</taxon>
        <taxon>Trichomonascaceae</taxon>
        <taxon>Trichomonascus</taxon>
        <taxon>Trichomonascus ciferrii complex</taxon>
    </lineage>
</organism>
<dbReference type="Proteomes" id="UP000761534">
    <property type="component" value="Unassembled WGS sequence"/>
</dbReference>
<evidence type="ECO:0000256" key="6">
    <source>
        <dbReference type="RuleBase" id="RU367022"/>
    </source>
</evidence>
<comment type="similarity">
    <text evidence="2 6">Belongs to the copper transporter (Ctr) (TC 1.A.56) family. SLC31A subfamily.</text>
</comment>
<feature type="transmembrane region" description="Helical" evidence="6">
    <location>
        <begin position="160"/>
        <end position="177"/>
    </location>
</feature>
<dbReference type="EMBL" id="SWFS01000045">
    <property type="protein sequence ID" value="KAA8917330.1"/>
    <property type="molecule type" value="Genomic_DNA"/>
</dbReference>
<feature type="transmembrane region" description="Helical" evidence="6">
    <location>
        <begin position="183"/>
        <end position="201"/>
    </location>
</feature>
<accession>A0A642VD65</accession>
<dbReference type="Pfam" id="PF04145">
    <property type="entry name" value="Ctr"/>
    <property type="match status" value="1"/>
</dbReference>
<evidence type="ECO:0000256" key="5">
    <source>
        <dbReference type="ARBA" id="ARBA00023136"/>
    </source>
</evidence>
<evidence type="ECO:0000256" key="4">
    <source>
        <dbReference type="ARBA" id="ARBA00022989"/>
    </source>
</evidence>
<evidence type="ECO:0000313" key="8">
    <source>
        <dbReference type="Proteomes" id="UP000761534"/>
    </source>
</evidence>
<name>A0A642VD65_9ASCO</name>
<dbReference type="PANTHER" id="PTHR12483:SF73">
    <property type="entry name" value="COPPER TRANSPORT PROTEIN CTR3"/>
    <property type="match status" value="1"/>
</dbReference>
<protein>
    <recommendedName>
        <fullName evidence="6">Copper transport protein</fullName>
    </recommendedName>
</protein>
<sequence>MNRHGMGGMGGSSTTMDHSMMMTSTASGAMASSTGGMDMDMGGMDHGSMSSCKMQMYWNWFTIDACFLSESWKITSRGMFAGSCIGIICLVIALEFFRRLQREYDRWIVREWKARKTAQSVNDDISKVAAGGGVMAQFAFKPSVYNSTFQPTMLQQLVRALLYAVQLGGAYILMLLVMYYNGYIFFCILIGGLIGYFLFGADNIADGLHQETGSSSCC</sequence>
<evidence type="ECO:0000313" key="7">
    <source>
        <dbReference type="EMBL" id="KAA8917330.1"/>
    </source>
</evidence>
<dbReference type="InterPro" id="IPR007274">
    <property type="entry name" value="Cop_transporter"/>
</dbReference>
<feature type="transmembrane region" description="Helical" evidence="6">
    <location>
        <begin position="78"/>
        <end position="97"/>
    </location>
</feature>
<dbReference type="VEuPathDB" id="FungiDB:TRICI_000524"/>
<evidence type="ECO:0000256" key="3">
    <source>
        <dbReference type="ARBA" id="ARBA00022692"/>
    </source>
</evidence>
<reference evidence="7" key="1">
    <citation type="journal article" date="2019" name="G3 (Bethesda)">
        <title>Genome Assemblies of Two Rare Opportunistic Yeast Pathogens: Diutina rugosa (syn. Candida rugosa) and Trichomonascus ciferrii (syn. Candida ciferrii).</title>
        <authorList>
            <person name="Mixao V."/>
            <person name="Saus E."/>
            <person name="Hansen A.P."/>
            <person name="Lass-Florl C."/>
            <person name="Gabaldon T."/>
        </authorList>
    </citation>
    <scope>NUCLEOTIDE SEQUENCE</scope>
    <source>
        <strain evidence="7">CBS 4856</strain>
    </source>
</reference>
<proteinExistence type="inferred from homology"/>
<keyword evidence="6" id="KW-0406">Ion transport</keyword>
<dbReference type="PANTHER" id="PTHR12483">
    <property type="entry name" value="SOLUTE CARRIER FAMILY 31 COPPER TRANSPORTERS"/>
    <property type="match status" value="1"/>
</dbReference>
<keyword evidence="3 6" id="KW-0812">Transmembrane</keyword>
<evidence type="ECO:0000256" key="2">
    <source>
        <dbReference type="ARBA" id="ARBA00006921"/>
    </source>
</evidence>
<comment type="subcellular location">
    <subcellularLocation>
        <location evidence="1 6">Membrane</location>
        <topology evidence="1 6">Multi-pass membrane protein</topology>
    </subcellularLocation>
</comment>
<keyword evidence="4 6" id="KW-1133">Transmembrane helix</keyword>
<comment type="caution">
    <text evidence="7">The sequence shown here is derived from an EMBL/GenBank/DDBJ whole genome shotgun (WGS) entry which is preliminary data.</text>
</comment>
<keyword evidence="6" id="KW-0186">Copper</keyword>
<dbReference type="AlphaFoldDB" id="A0A642VD65"/>
<dbReference type="GO" id="GO:0005375">
    <property type="term" value="F:copper ion transmembrane transporter activity"/>
    <property type="evidence" value="ECO:0007669"/>
    <property type="project" value="UniProtKB-UniRule"/>
</dbReference>
<keyword evidence="6" id="KW-0813">Transport</keyword>
<keyword evidence="6" id="KW-0187">Copper transport</keyword>